<dbReference type="GO" id="GO:0005829">
    <property type="term" value="C:cytosol"/>
    <property type="evidence" value="ECO:0007669"/>
    <property type="project" value="TreeGrafter"/>
</dbReference>
<keyword evidence="5 8" id="KW-0378">Hydrolase</keyword>
<evidence type="ECO:0000256" key="2">
    <source>
        <dbReference type="ARBA" id="ARBA00011245"/>
    </source>
</evidence>
<evidence type="ECO:0000256" key="6">
    <source>
        <dbReference type="ARBA" id="ARBA00029677"/>
    </source>
</evidence>
<reference evidence="11" key="2">
    <citation type="submission" date="2023-11" db="UniProtKB">
        <authorList>
            <consortium name="WormBaseParasite"/>
        </authorList>
    </citation>
    <scope>IDENTIFICATION</scope>
</reference>
<name>A0AA85JTM8_TRIRE</name>
<sequence>MALMTMNKEKLTYTSNYCEENAYKLLEYLSESGTLNNAYVVFVSNMNKSVGLFAQVKGDPQVDRLIVWDYHVFLIHELSSKYMVYDFDSVLPFPCSFTHYFTHGLRWNSCLPEKLHRYYRVIPHVDYLNYFSSDRSHMQREDGSWLSPPPPYDCIFGRNAASPNTLPFYLDMTINTNAENSFSSSGVYGSVLTESSFLKKFSGD</sequence>
<organism evidence="10 11">
    <name type="scientific">Trichobilharzia regenti</name>
    <name type="common">Nasal bird schistosome</name>
    <dbReference type="NCBI Taxonomy" id="157069"/>
    <lineage>
        <taxon>Eukaryota</taxon>
        <taxon>Metazoa</taxon>
        <taxon>Spiralia</taxon>
        <taxon>Lophotrochozoa</taxon>
        <taxon>Platyhelminthes</taxon>
        <taxon>Trematoda</taxon>
        <taxon>Digenea</taxon>
        <taxon>Strigeidida</taxon>
        <taxon>Schistosomatoidea</taxon>
        <taxon>Schistosomatidae</taxon>
        <taxon>Trichobilharzia</taxon>
    </lineage>
</organism>
<dbReference type="PANTHER" id="PTHR13035">
    <property type="entry name" value="PROTEIN N-TERMINAL GLUTAMINE AMIDOHYDROLASE"/>
    <property type="match status" value="1"/>
</dbReference>
<dbReference type="InterPro" id="IPR037132">
    <property type="entry name" value="N_Gln_amidohydro_ab_roll_sf"/>
</dbReference>
<evidence type="ECO:0000256" key="3">
    <source>
        <dbReference type="ARBA" id="ARBA00012718"/>
    </source>
</evidence>
<evidence type="ECO:0000256" key="5">
    <source>
        <dbReference type="ARBA" id="ARBA00022801"/>
    </source>
</evidence>
<proteinExistence type="inferred from homology"/>
<evidence type="ECO:0000256" key="4">
    <source>
        <dbReference type="ARBA" id="ARBA00021247"/>
    </source>
</evidence>
<evidence type="ECO:0000313" key="11">
    <source>
        <dbReference type="WBParaSite" id="TREG1_42150.1"/>
    </source>
</evidence>
<accession>A0AA85JTM8</accession>
<keyword evidence="10" id="KW-1185">Reference proteome</keyword>
<evidence type="ECO:0000256" key="1">
    <source>
        <dbReference type="ARBA" id="ARBA00008985"/>
    </source>
</evidence>
<dbReference type="GO" id="GO:0005634">
    <property type="term" value="C:nucleus"/>
    <property type="evidence" value="ECO:0007669"/>
    <property type="project" value="TreeGrafter"/>
</dbReference>
<comment type="subunit">
    <text evidence="2 8">Monomer.</text>
</comment>
<dbReference type="EC" id="3.5.1.122" evidence="3 8"/>
<comment type="function">
    <text evidence="8">Mediates the side-chain deamidation of N-terminal glutamine residues to glutamate, an important step in N-end rule pathway of protein degradation. Conversion of the resulting N-terminal glutamine to glutamate renders the protein susceptible to arginylation, polyubiquitination and degradation as specified by the N-end rule. Does not act on substrates with internal or C-terminal glutamine and does not act on non-glutamine residues in any position.</text>
</comment>
<evidence type="ECO:0000256" key="8">
    <source>
        <dbReference type="RuleBase" id="RU367082"/>
    </source>
</evidence>
<dbReference type="GO" id="GO:0008418">
    <property type="term" value="F:protein-N-terminal asparagine amidohydrolase activity"/>
    <property type="evidence" value="ECO:0007669"/>
    <property type="project" value="UniProtKB-UniRule"/>
</dbReference>
<dbReference type="GO" id="GO:0070773">
    <property type="term" value="F:protein-N-terminal glutamine amidohydrolase activity"/>
    <property type="evidence" value="ECO:0007669"/>
    <property type="project" value="UniProtKB-UniRule"/>
</dbReference>
<reference evidence="10" key="1">
    <citation type="submission" date="2022-06" db="EMBL/GenBank/DDBJ databases">
        <authorList>
            <person name="Berger JAMES D."/>
            <person name="Berger JAMES D."/>
        </authorList>
    </citation>
    <scope>NUCLEOTIDE SEQUENCE [LARGE SCALE GENOMIC DNA]</scope>
</reference>
<evidence type="ECO:0000313" key="10">
    <source>
        <dbReference type="Proteomes" id="UP000050795"/>
    </source>
</evidence>
<evidence type="ECO:0000259" key="9">
    <source>
        <dbReference type="Pfam" id="PF09764"/>
    </source>
</evidence>
<protein>
    <recommendedName>
        <fullName evidence="4 8">Protein N-terminal glutamine amidohydrolase</fullName>
        <ecNumber evidence="3 8">3.5.1.122</ecNumber>
    </recommendedName>
    <alternativeName>
        <fullName evidence="6 8">Protein NH2-terminal glutamine deamidase</fullName>
    </alternativeName>
</protein>
<evidence type="ECO:0000256" key="7">
    <source>
        <dbReference type="ARBA" id="ARBA00048768"/>
    </source>
</evidence>
<comment type="catalytic activity">
    <reaction evidence="7 8">
        <text>N-terminal L-glutaminyl-[protein] + H2O = N-terminal L-glutamyl-[protein] + NH4(+)</text>
        <dbReference type="Rhea" id="RHEA:50680"/>
        <dbReference type="Rhea" id="RHEA-COMP:12668"/>
        <dbReference type="Rhea" id="RHEA-COMP:12777"/>
        <dbReference type="ChEBI" id="CHEBI:15377"/>
        <dbReference type="ChEBI" id="CHEBI:28938"/>
        <dbReference type="ChEBI" id="CHEBI:64721"/>
        <dbReference type="ChEBI" id="CHEBI:64722"/>
        <dbReference type="EC" id="3.5.1.122"/>
    </reaction>
</comment>
<dbReference type="PANTHER" id="PTHR13035:SF0">
    <property type="entry name" value="PROTEIN N-TERMINAL GLUTAMINE AMIDOHYDROLASE"/>
    <property type="match status" value="1"/>
</dbReference>
<dbReference type="InterPro" id="IPR039733">
    <property type="entry name" value="NTAQ1"/>
</dbReference>
<dbReference type="Pfam" id="PF09764">
    <property type="entry name" value="Nt_Gln_amidase"/>
    <property type="match status" value="1"/>
</dbReference>
<comment type="similarity">
    <text evidence="1 8">Belongs to the NTAQ1 family.</text>
</comment>
<dbReference type="Gene3D" id="3.10.620.10">
    <property type="entry name" value="Protein N-terminal glutamine amidohydrolase, alpha beta roll"/>
    <property type="match status" value="1"/>
</dbReference>
<dbReference type="InterPro" id="IPR023128">
    <property type="entry name" value="Prot_N_Gln_amidohydro_ab_roll"/>
</dbReference>
<feature type="domain" description="Protein N-terminal glutamine amidohydrolase alpha beta roll" evidence="9">
    <location>
        <begin position="13"/>
        <end position="201"/>
    </location>
</feature>
<dbReference type="AlphaFoldDB" id="A0AA85JTM8"/>
<dbReference type="Proteomes" id="UP000050795">
    <property type="component" value="Unassembled WGS sequence"/>
</dbReference>
<dbReference type="WBParaSite" id="TREG1_42150.1">
    <property type="protein sequence ID" value="TREG1_42150.1"/>
    <property type="gene ID" value="TREG1_42150"/>
</dbReference>